<organism evidence="1 2">
    <name type="scientific">Desulfoluna limicola</name>
    <dbReference type="NCBI Taxonomy" id="2810562"/>
    <lineage>
        <taxon>Bacteria</taxon>
        <taxon>Pseudomonadati</taxon>
        <taxon>Thermodesulfobacteriota</taxon>
        <taxon>Desulfobacteria</taxon>
        <taxon>Desulfobacterales</taxon>
        <taxon>Desulfolunaceae</taxon>
        <taxon>Desulfoluna</taxon>
    </lineage>
</organism>
<keyword evidence="2" id="KW-1185">Reference proteome</keyword>
<protein>
    <submittedName>
        <fullName evidence="1">Uncharacterized protein</fullName>
    </submittedName>
</protein>
<dbReference type="EMBL" id="AP024488">
    <property type="protein sequence ID" value="BCS95087.1"/>
    <property type="molecule type" value="Genomic_DNA"/>
</dbReference>
<accession>A0ABM7PC05</accession>
<sequence>MENRGRNLWEMAWRYNPVSTGPASQGDLLWIENTGNDTDIIGTLRRTPNFPMHPCGYIA</sequence>
<name>A0ABM7PC05_9BACT</name>
<gene>
    <name evidence="1" type="ORF">DSLASN_07190</name>
</gene>
<proteinExistence type="predicted"/>
<evidence type="ECO:0000313" key="1">
    <source>
        <dbReference type="EMBL" id="BCS95087.1"/>
    </source>
</evidence>
<dbReference type="Proteomes" id="UP001320148">
    <property type="component" value="Chromosome"/>
</dbReference>
<evidence type="ECO:0000313" key="2">
    <source>
        <dbReference type="Proteomes" id="UP001320148"/>
    </source>
</evidence>
<reference evidence="1 2" key="1">
    <citation type="submission" date="2021-02" db="EMBL/GenBank/DDBJ databases">
        <title>Complete genome of Desulfoluna sp. strain ASN36.</title>
        <authorList>
            <person name="Takahashi A."/>
            <person name="Kojima H."/>
            <person name="Fukui M."/>
        </authorList>
    </citation>
    <scope>NUCLEOTIDE SEQUENCE [LARGE SCALE GENOMIC DNA]</scope>
    <source>
        <strain evidence="1 2">ASN36</strain>
    </source>
</reference>